<organism evidence="13 14">
    <name type="scientific">alpha proteobacterium IMCC14465</name>
    <dbReference type="NCBI Taxonomy" id="1220535"/>
    <lineage>
        <taxon>Bacteria</taxon>
        <taxon>Pseudomonadati</taxon>
        <taxon>Pseudomonadota</taxon>
        <taxon>Alphaproteobacteria</taxon>
        <taxon>PS1 clade</taxon>
    </lineage>
</organism>
<evidence type="ECO:0000313" key="14">
    <source>
        <dbReference type="Proteomes" id="UP000004836"/>
    </source>
</evidence>
<comment type="caution">
    <text evidence="13">The sequence shown here is derived from an EMBL/GenBank/DDBJ whole genome shotgun (WGS) entry which is preliminary data.</text>
</comment>
<evidence type="ECO:0000256" key="2">
    <source>
        <dbReference type="ARBA" id="ARBA00021982"/>
    </source>
</evidence>
<accession>J9DVL5</accession>
<evidence type="ECO:0000256" key="9">
    <source>
        <dbReference type="HAMAP-Rule" id="MF_00096"/>
    </source>
</evidence>
<dbReference type="Pfam" id="PF05192">
    <property type="entry name" value="MutS_III"/>
    <property type="match status" value="1"/>
</dbReference>
<dbReference type="Pfam" id="PF05188">
    <property type="entry name" value="MutS_II"/>
    <property type="match status" value="1"/>
</dbReference>
<evidence type="ECO:0000256" key="10">
    <source>
        <dbReference type="RuleBase" id="RU003756"/>
    </source>
</evidence>
<dbReference type="AlphaFoldDB" id="J9DVL5"/>
<dbReference type="Pfam" id="PF00488">
    <property type="entry name" value="MutS_V"/>
    <property type="match status" value="1"/>
</dbReference>
<dbReference type="PATRIC" id="fig|1220535.3.peg.819"/>
<dbReference type="NCBIfam" id="NF003810">
    <property type="entry name" value="PRK05399.1"/>
    <property type="match status" value="1"/>
</dbReference>
<dbReference type="SMART" id="SM00534">
    <property type="entry name" value="MUTSac"/>
    <property type="match status" value="1"/>
</dbReference>
<keyword evidence="7 9" id="KW-0234">DNA repair</keyword>
<dbReference type="InterPro" id="IPR007861">
    <property type="entry name" value="DNA_mismatch_repair_MutS_clamp"/>
</dbReference>
<dbReference type="Gene3D" id="3.30.420.110">
    <property type="entry name" value="MutS, connector domain"/>
    <property type="match status" value="1"/>
</dbReference>
<dbReference type="PROSITE" id="PS00486">
    <property type="entry name" value="DNA_MISMATCH_REPAIR_2"/>
    <property type="match status" value="1"/>
</dbReference>
<dbReference type="HAMAP" id="MF_00096">
    <property type="entry name" value="MutS"/>
    <property type="match status" value="1"/>
</dbReference>
<evidence type="ECO:0000256" key="8">
    <source>
        <dbReference type="ARBA" id="ARBA00024647"/>
    </source>
</evidence>
<dbReference type="Pfam" id="PF01624">
    <property type="entry name" value="MutS_I"/>
    <property type="match status" value="1"/>
</dbReference>
<dbReference type="Proteomes" id="UP000004836">
    <property type="component" value="Unassembled WGS sequence"/>
</dbReference>
<dbReference type="PIRSF" id="PIRSF037677">
    <property type="entry name" value="DNA_mis_repair_Msh6"/>
    <property type="match status" value="1"/>
</dbReference>
<evidence type="ECO:0000256" key="1">
    <source>
        <dbReference type="ARBA" id="ARBA00006271"/>
    </source>
</evidence>
<keyword evidence="5 9" id="KW-0067">ATP-binding</keyword>
<dbReference type="EMBL" id="ALYF01000003">
    <property type="protein sequence ID" value="EJW21027.1"/>
    <property type="molecule type" value="Genomic_DNA"/>
</dbReference>
<dbReference type="GO" id="GO:0006298">
    <property type="term" value="P:mismatch repair"/>
    <property type="evidence" value="ECO:0007669"/>
    <property type="project" value="UniProtKB-UniRule"/>
</dbReference>
<dbReference type="NCBIfam" id="TIGR01070">
    <property type="entry name" value="mutS1"/>
    <property type="match status" value="1"/>
</dbReference>
<gene>
    <name evidence="9" type="primary">mutS</name>
    <name evidence="13" type="ORF">IMCC14465_08230</name>
</gene>
<feature type="region of interest" description="Disordered" evidence="11">
    <location>
        <begin position="1"/>
        <end position="23"/>
    </location>
</feature>
<name>J9DVL5_9PROT</name>
<evidence type="ECO:0000256" key="5">
    <source>
        <dbReference type="ARBA" id="ARBA00022840"/>
    </source>
</evidence>
<dbReference type="Gene3D" id="3.40.1170.10">
    <property type="entry name" value="DNA repair protein MutS, domain I"/>
    <property type="match status" value="1"/>
</dbReference>
<reference evidence="13 14" key="1">
    <citation type="journal article" date="2012" name="J. Bacteriol.">
        <title>Genome Sequence of Strain IMCC14465, Isolated from the East Sea, Belonging to the PS1 Clade of Alphaproteobacteria.</title>
        <authorList>
            <person name="Yang S.J."/>
            <person name="Kang I."/>
            <person name="Cho J.C."/>
        </authorList>
    </citation>
    <scope>NUCLEOTIDE SEQUENCE [LARGE SCALE GENOMIC DNA]</scope>
    <source>
        <strain evidence="13 14">IMCC14465</strain>
    </source>
</reference>
<dbReference type="GO" id="GO:0003684">
    <property type="term" value="F:damaged DNA binding"/>
    <property type="evidence" value="ECO:0007669"/>
    <property type="project" value="UniProtKB-UniRule"/>
</dbReference>
<feature type="compositionally biased region" description="Polar residues" evidence="11">
    <location>
        <begin position="1"/>
        <end position="13"/>
    </location>
</feature>
<dbReference type="InterPro" id="IPR036187">
    <property type="entry name" value="DNA_mismatch_repair_MutS_sf"/>
</dbReference>
<dbReference type="PANTHER" id="PTHR11361:SF34">
    <property type="entry name" value="DNA MISMATCH REPAIR PROTEIN MSH1, MITOCHONDRIAL"/>
    <property type="match status" value="1"/>
</dbReference>
<dbReference type="InterPro" id="IPR007696">
    <property type="entry name" value="DNA_mismatch_repair_MutS_core"/>
</dbReference>
<evidence type="ECO:0000256" key="6">
    <source>
        <dbReference type="ARBA" id="ARBA00023125"/>
    </source>
</evidence>
<dbReference type="InterPro" id="IPR005748">
    <property type="entry name" value="DNA_mismatch_repair_MutS"/>
</dbReference>
<dbReference type="eggNOG" id="COG0249">
    <property type="taxonomic scope" value="Bacteria"/>
</dbReference>
<keyword evidence="6 9" id="KW-0238">DNA-binding</keyword>
<dbReference type="Gene3D" id="6.10.140.430">
    <property type="match status" value="1"/>
</dbReference>
<evidence type="ECO:0000256" key="11">
    <source>
        <dbReference type="SAM" id="MobiDB-lite"/>
    </source>
</evidence>
<dbReference type="STRING" id="1220535.IMCC14465_08230"/>
<feature type="domain" description="DNA mismatch repair proteins mutS family" evidence="12">
    <location>
        <begin position="755"/>
        <end position="771"/>
    </location>
</feature>
<keyword evidence="14" id="KW-1185">Reference proteome</keyword>
<dbReference type="SMART" id="SM00533">
    <property type="entry name" value="MUTSd"/>
    <property type="match status" value="1"/>
</dbReference>
<dbReference type="InterPro" id="IPR000432">
    <property type="entry name" value="DNA_mismatch_repair_MutS_C"/>
</dbReference>
<dbReference type="FunFam" id="3.40.1170.10:FF:000001">
    <property type="entry name" value="DNA mismatch repair protein MutS"/>
    <property type="match status" value="1"/>
</dbReference>
<dbReference type="InterPro" id="IPR027417">
    <property type="entry name" value="P-loop_NTPase"/>
</dbReference>
<dbReference type="GO" id="GO:0030983">
    <property type="term" value="F:mismatched DNA binding"/>
    <property type="evidence" value="ECO:0007669"/>
    <property type="project" value="InterPro"/>
</dbReference>
<dbReference type="InterPro" id="IPR016151">
    <property type="entry name" value="DNA_mismatch_repair_MutS_N"/>
</dbReference>
<keyword evidence="4 9" id="KW-0227">DNA damage</keyword>
<comment type="function">
    <text evidence="8 9">This protein is involved in the repair of mismatches in DNA. It is possible that it carries out the mismatch recognition step. This protein has a weak ATPase activity.</text>
</comment>
<keyword evidence="3 9" id="KW-0547">Nucleotide-binding</keyword>
<dbReference type="SUPFAM" id="SSF53150">
    <property type="entry name" value="DNA repair protein MutS, domain II"/>
    <property type="match status" value="1"/>
</dbReference>
<dbReference type="Gene3D" id="1.10.1420.10">
    <property type="match status" value="2"/>
</dbReference>
<dbReference type="InterPro" id="IPR017261">
    <property type="entry name" value="DNA_mismatch_repair_MutS/MSH"/>
</dbReference>
<dbReference type="Pfam" id="PF05190">
    <property type="entry name" value="MutS_IV"/>
    <property type="match status" value="1"/>
</dbReference>
<evidence type="ECO:0000256" key="7">
    <source>
        <dbReference type="ARBA" id="ARBA00023204"/>
    </source>
</evidence>
<dbReference type="InterPro" id="IPR036678">
    <property type="entry name" value="MutS_con_dom_sf"/>
</dbReference>
<dbReference type="PANTHER" id="PTHR11361">
    <property type="entry name" value="DNA MISMATCH REPAIR PROTEIN MUTS FAMILY MEMBER"/>
    <property type="match status" value="1"/>
</dbReference>
<dbReference type="InterPro" id="IPR007695">
    <property type="entry name" value="DNA_mismatch_repair_MutS-lik_N"/>
</dbReference>
<dbReference type="SUPFAM" id="SSF55271">
    <property type="entry name" value="DNA repair protein MutS, domain I"/>
    <property type="match status" value="1"/>
</dbReference>
<comment type="similarity">
    <text evidence="1 9 10">Belongs to the DNA mismatch repair MutS family.</text>
</comment>
<dbReference type="GO" id="GO:0005524">
    <property type="term" value="F:ATP binding"/>
    <property type="evidence" value="ECO:0007669"/>
    <property type="project" value="UniProtKB-UniRule"/>
</dbReference>
<feature type="binding site" evidence="9">
    <location>
        <begin position="681"/>
        <end position="688"/>
    </location>
    <ligand>
        <name>ATP</name>
        <dbReference type="ChEBI" id="CHEBI:30616"/>
    </ligand>
</feature>
<dbReference type="GO" id="GO:0140664">
    <property type="term" value="F:ATP-dependent DNA damage sensor activity"/>
    <property type="evidence" value="ECO:0007669"/>
    <property type="project" value="InterPro"/>
</dbReference>
<dbReference type="SUPFAM" id="SSF48334">
    <property type="entry name" value="DNA repair protein MutS, domain III"/>
    <property type="match status" value="1"/>
</dbReference>
<evidence type="ECO:0000256" key="3">
    <source>
        <dbReference type="ARBA" id="ARBA00022741"/>
    </source>
</evidence>
<evidence type="ECO:0000259" key="12">
    <source>
        <dbReference type="PROSITE" id="PS00486"/>
    </source>
</evidence>
<dbReference type="CDD" id="cd03284">
    <property type="entry name" value="ABC_MutS1"/>
    <property type="match status" value="1"/>
</dbReference>
<dbReference type="InterPro" id="IPR007860">
    <property type="entry name" value="DNA_mmatch_repair_MutS_con_dom"/>
</dbReference>
<dbReference type="GO" id="GO:0005829">
    <property type="term" value="C:cytosol"/>
    <property type="evidence" value="ECO:0007669"/>
    <property type="project" value="TreeGrafter"/>
</dbReference>
<evidence type="ECO:0000313" key="13">
    <source>
        <dbReference type="EMBL" id="EJW21027.1"/>
    </source>
</evidence>
<evidence type="ECO:0000256" key="4">
    <source>
        <dbReference type="ARBA" id="ARBA00022763"/>
    </source>
</evidence>
<sequence>MLNAENNTSTTKSKMPPPDQNITPMMRQFLDIKANHQDFLLFYRMGDFYELFFDDAITAAAALDITLTHRGKHLDENIPMCGVPFHAAENYLHRLIRQGHKVAICEQTEDPAEAKKRGSKSVVRREVVRLVTAGTLTEDGLLEAGANNYLAAFGQTRQGARQEARQEENLALAWVDISTGDVQIFAGTFEAIQGRLAGLMPRELLLPDSLSREKQGLLSESCGEVVVTELTSSQASSESGYAALVNAYQVATLEGFGDWSRSMYAACGSLINYLTLTQLGKLPNLKPPRLTSADERMRIDAATCQNLEILQNKTGEKKGSLFAAIDKTVTGPGARMLSQRLAAPLAQKEAIEARLDAISFYAGHDAETMRTCETKRAILKQAPDMARALGRMSLERCGPRDLAAIRDGLARGFDLAATALPDIMPCPPLIEAALEALAALSSAPKDGEGKPLKDLCAHLDKALSDELPLLTRDGGFIAAGYHPGLDEARRLRDESRRVIAGLQNSYREDTGIKALKVKHNAVLGYHIDVPAAHGDRLMTAPFAETFFHRQTLANSVRFSTTELAELAGQISRAGEKATGLEQEIFDSLCGEVLAEAEAISRSAEALAELDVALALAKLACDMNWVRPEIYDDHRFFVEAGRHPVVEASLFGQGDSPFIANDCHIHADDKQGDTGRLLLLTGPNMAGKSTYLRQNALIAVLAQSGCYVPAAKAEIGIVDRLFSRVGAADDLARGQSTFMVEMVETAAILNQAGPASMVILDEIGRGTSTFDGLSIAWATVEHMHEINKCRTMFATHYHELTGLSEKLDKVTNITMRVAEYQGDVAFLHEVIAGAADRSYGIHVAKLAGLPTPVIERARILLEQLEQSREQAIPAGVLESLPLFAPTSSSAQVQDSHADSPADKISHAVAELDPDRLSPKEALDFIYHLRHILDAE</sequence>
<protein>
    <recommendedName>
        <fullName evidence="2 9">DNA mismatch repair protein MutS</fullName>
    </recommendedName>
</protein>
<proteinExistence type="inferred from homology"/>
<dbReference type="Gene3D" id="3.40.50.300">
    <property type="entry name" value="P-loop containing nucleotide triphosphate hydrolases"/>
    <property type="match status" value="1"/>
</dbReference>
<dbReference type="SUPFAM" id="SSF52540">
    <property type="entry name" value="P-loop containing nucleoside triphosphate hydrolases"/>
    <property type="match status" value="1"/>
</dbReference>
<dbReference type="InterPro" id="IPR045076">
    <property type="entry name" value="MutS"/>
</dbReference>